<organism evidence="1 2">
    <name type="scientific">Plakobranchus ocellatus</name>
    <dbReference type="NCBI Taxonomy" id="259542"/>
    <lineage>
        <taxon>Eukaryota</taxon>
        <taxon>Metazoa</taxon>
        <taxon>Spiralia</taxon>
        <taxon>Lophotrochozoa</taxon>
        <taxon>Mollusca</taxon>
        <taxon>Gastropoda</taxon>
        <taxon>Heterobranchia</taxon>
        <taxon>Euthyneura</taxon>
        <taxon>Panpulmonata</taxon>
        <taxon>Sacoglossa</taxon>
        <taxon>Placobranchoidea</taxon>
        <taxon>Plakobranchidae</taxon>
        <taxon>Plakobranchus</taxon>
    </lineage>
</organism>
<dbReference type="Proteomes" id="UP000735302">
    <property type="component" value="Unassembled WGS sequence"/>
</dbReference>
<protein>
    <submittedName>
        <fullName evidence="1">Uncharacterized protein</fullName>
    </submittedName>
</protein>
<dbReference type="AlphaFoldDB" id="A0AAV4BCB5"/>
<evidence type="ECO:0000313" key="1">
    <source>
        <dbReference type="EMBL" id="GFO18066.1"/>
    </source>
</evidence>
<proteinExistence type="predicted"/>
<name>A0AAV4BCB5_9GAST</name>
<accession>A0AAV4BCB5</accession>
<sequence length="81" mass="9309">MCDAMKKTQDSEVRLHSRMCTHEAVQEGDGDPPPSAPEYGHVIEQKQEQRQKMDIVFVRLKFGDNVQAEGEQRMPLLLLKK</sequence>
<dbReference type="EMBL" id="BLXT01004926">
    <property type="protein sequence ID" value="GFO18066.1"/>
    <property type="molecule type" value="Genomic_DNA"/>
</dbReference>
<gene>
    <name evidence="1" type="ORF">PoB_004457100</name>
</gene>
<evidence type="ECO:0000313" key="2">
    <source>
        <dbReference type="Proteomes" id="UP000735302"/>
    </source>
</evidence>
<keyword evidence="2" id="KW-1185">Reference proteome</keyword>
<comment type="caution">
    <text evidence="1">The sequence shown here is derived from an EMBL/GenBank/DDBJ whole genome shotgun (WGS) entry which is preliminary data.</text>
</comment>
<reference evidence="1 2" key="1">
    <citation type="journal article" date="2021" name="Elife">
        <title>Chloroplast acquisition without the gene transfer in kleptoplastic sea slugs, Plakobranchus ocellatus.</title>
        <authorList>
            <person name="Maeda T."/>
            <person name="Takahashi S."/>
            <person name="Yoshida T."/>
            <person name="Shimamura S."/>
            <person name="Takaki Y."/>
            <person name="Nagai Y."/>
            <person name="Toyoda A."/>
            <person name="Suzuki Y."/>
            <person name="Arimoto A."/>
            <person name="Ishii H."/>
            <person name="Satoh N."/>
            <person name="Nishiyama T."/>
            <person name="Hasebe M."/>
            <person name="Maruyama T."/>
            <person name="Minagawa J."/>
            <person name="Obokata J."/>
            <person name="Shigenobu S."/>
        </authorList>
    </citation>
    <scope>NUCLEOTIDE SEQUENCE [LARGE SCALE GENOMIC DNA]</scope>
</reference>